<comment type="subcellular location">
    <subcellularLocation>
        <location evidence="1 9">Cell membrane</location>
        <topology evidence="1 9">Multi-pass membrane protein</topology>
    </subcellularLocation>
</comment>
<evidence type="ECO:0000256" key="7">
    <source>
        <dbReference type="ARBA" id="ARBA00022989"/>
    </source>
</evidence>
<keyword evidence="3 9" id="KW-0813">Transport</keyword>
<dbReference type="InterPro" id="IPR051124">
    <property type="entry name" value="Phosphate_Transport_Permease"/>
</dbReference>
<accession>A0ABY5PL03</accession>
<dbReference type="RefSeq" id="WP_353865827.1">
    <property type="nucleotide sequence ID" value="NZ_CP088295.1"/>
</dbReference>
<evidence type="ECO:0000256" key="6">
    <source>
        <dbReference type="ARBA" id="ARBA00022692"/>
    </source>
</evidence>
<evidence type="ECO:0000256" key="3">
    <source>
        <dbReference type="ARBA" id="ARBA00022448"/>
    </source>
</evidence>
<dbReference type="CDD" id="cd06261">
    <property type="entry name" value="TM_PBP2"/>
    <property type="match status" value="1"/>
</dbReference>
<evidence type="ECO:0000256" key="8">
    <source>
        <dbReference type="ARBA" id="ARBA00023136"/>
    </source>
</evidence>
<feature type="domain" description="ABC transmembrane type-1" evidence="10">
    <location>
        <begin position="91"/>
        <end position="319"/>
    </location>
</feature>
<dbReference type="PROSITE" id="PS50928">
    <property type="entry name" value="ABC_TM1"/>
    <property type="match status" value="1"/>
</dbReference>
<feature type="transmembrane region" description="Helical" evidence="9">
    <location>
        <begin position="301"/>
        <end position="322"/>
    </location>
</feature>
<name>A0ABY5PL03_9ACTN</name>
<gene>
    <name evidence="11" type="ORF">LRS13_07550</name>
</gene>
<evidence type="ECO:0000313" key="12">
    <source>
        <dbReference type="Proteomes" id="UP001058860"/>
    </source>
</evidence>
<evidence type="ECO:0000256" key="1">
    <source>
        <dbReference type="ARBA" id="ARBA00004651"/>
    </source>
</evidence>
<feature type="transmembrane region" description="Helical" evidence="9">
    <location>
        <begin position="90"/>
        <end position="119"/>
    </location>
</feature>
<keyword evidence="7 9" id="KW-1133">Transmembrane helix</keyword>
<evidence type="ECO:0000313" key="11">
    <source>
        <dbReference type="EMBL" id="UUY05368.1"/>
    </source>
</evidence>
<feature type="transmembrane region" description="Helical" evidence="9">
    <location>
        <begin position="131"/>
        <end position="156"/>
    </location>
</feature>
<evidence type="ECO:0000256" key="5">
    <source>
        <dbReference type="ARBA" id="ARBA00022592"/>
    </source>
</evidence>
<evidence type="ECO:0000256" key="2">
    <source>
        <dbReference type="ARBA" id="ARBA00007069"/>
    </source>
</evidence>
<keyword evidence="12" id="KW-1185">Reference proteome</keyword>
<keyword evidence="8 9" id="KW-0472">Membrane</keyword>
<dbReference type="InterPro" id="IPR000515">
    <property type="entry name" value="MetI-like"/>
</dbReference>
<dbReference type="Pfam" id="PF00528">
    <property type="entry name" value="BPD_transp_1"/>
    <property type="match status" value="1"/>
</dbReference>
<evidence type="ECO:0000256" key="9">
    <source>
        <dbReference type="RuleBase" id="RU363032"/>
    </source>
</evidence>
<evidence type="ECO:0000259" key="10">
    <source>
        <dbReference type="PROSITE" id="PS50928"/>
    </source>
</evidence>
<organism evidence="11 12">
    <name type="scientific">Svornostia abyssi</name>
    <dbReference type="NCBI Taxonomy" id="2898438"/>
    <lineage>
        <taxon>Bacteria</taxon>
        <taxon>Bacillati</taxon>
        <taxon>Actinomycetota</taxon>
        <taxon>Thermoleophilia</taxon>
        <taxon>Solirubrobacterales</taxon>
        <taxon>Baekduiaceae</taxon>
        <taxon>Svornostia</taxon>
    </lineage>
</organism>
<feature type="transmembrane region" description="Helical" evidence="9">
    <location>
        <begin position="176"/>
        <end position="199"/>
    </location>
</feature>
<proteinExistence type="inferred from homology"/>
<sequence length="333" mass="36383">MATQVHDDPGARALRADRRAELMLGALVLGVLGFVLLLIVFVFREAWPSFANNGLLWFANGDDFDREIEEIFMSANLLQEPVYDFRAWPILWSTIVITTLSVVISFIAALFVSVFVVEFAPEWMRRILEPVIRLLASVPSVILGLLGVLILVPFIGEQLITDDQRREVSYVVSLSGYSLLAGVLILSLMIAPLMIAVFVDGLRSVPRGWLEGALGLGVNRWRTFWKIGVRTARPALVAGTVLATARAIGESIMLAMVCGGVGFAPNPADGLIFFLEPAKPIPAAILQASEELTSPPMRDTIFAMASILLFSSLVLSLAGWAVKQPMKKYGVRS</sequence>
<comment type="similarity">
    <text evidence="2">Belongs to the binding-protein-dependent transport system permease family. CysTW subfamily.</text>
</comment>
<dbReference type="Gene3D" id="1.10.3720.10">
    <property type="entry name" value="MetI-like"/>
    <property type="match status" value="1"/>
</dbReference>
<keyword evidence="4" id="KW-1003">Cell membrane</keyword>
<dbReference type="SUPFAM" id="SSF161098">
    <property type="entry name" value="MetI-like"/>
    <property type="match status" value="1"/>
</dbReference>
<dbReference type="PANTHER" id="PTHR30425:SF1">
    <property type="entry name" value="PHOSPHATE TRANSPORT SYSTEM PERMEASE PROTEIN PSTC"/>
    <property type="match status" value="1"/>
</dbReference>
<dbReference type="InterPro" id="IPR035906">
    <property type="entry name" value="MetI-like_sf"/>
</dbReference>
<evidence type="ECO:0000256" key="4">
    <source>
        <dbReference type="ARBA" id="ARBA00022475"/>
    </source>
</evidence>
<dbReference type="Proteomes" id="UP001058860">
    <property type="component" value="Chromosome"/>
</dbReference>
<feature type="transmembrane region" description="Helical" evidence="9">
    <location>
        <begin position="22"/>
        <end position="43"/>
    </location>
</feature>
<keyword evidence="6 9" id="KW-0812">Transmembrane</keyword>
<reference evidence="12" key="1">
    <citation type="submission" date="2021-11" db="EMBL/GenBank/DDBJ databases">
        <title>Cultivation dependent microbiological survey of springs from the worlds oldest radium mine currently devoted to the extraction of radon-saturated water.</title>
        <authorList>
            <person name="Kapinusova G."/>
            <person name="Smrhova T."/>
            <person name="Strejcek M."/>
            <person name="Suman J."/>
            <person name="Jani K."/>
            <person name="Pajer P."/>
            <person name="Uhlik O."/>
        </authorList>
    </citation>
    <scope>NUCLEOTIDE SEQUENCE [LARGE SCALE GENOMIC DNA]</scope>
    <source>
        <strain evidence="12">J379</strain>
    </source>
</reference>
<protein>
    <submittedName>
        <fullName evidence="11">ABC transporter permease subunit</fullName>
    </submittedName>
</protein>
<feature type="transmembrane region" description="Helical" evidence="9">
    <location>
        <begin position="235"/>
        <end position="264"/>
    </location>
</feature>
<dbReference type="EMBL" id="CP088295">
    <property type="protein sequence ID" value="UUY05368.1"/>
    <property type="molecule type" value="Genomic_DNA"/>
</dbReference>
<dbReference type="PANTHER" id="PTHR30425">
    <property type="entry name" value="PHOSPHATE TRANSPORT SYSTEM PERMEASE PROTEIN PST"/>
    <property type="match status" value="1"/>
</dbReference>
<keyword evidence="5" id="KW-0592">Phosphate transport</keyword>